<organism evidence="1 3">
    <name type="scientific">Soonwooa buanensis</name>
    <dbReference type="NCBI Taxonomy" id="619805"/>
    <lineage>
        <taxon>Bacteria</taxon>
        <taxon>Pseudomonadati</taxon>
        <taxon>Bacteroidota</taxon>
        <taxon>Flavobacteriia</taxon>
        <taxon>Flavobacteriales</taxon>
        <taxon>Weeksellaceae</taxon>
        <taxon>Chryseobacterium group</taxon>
        <taxon>Soonwooa</taxon>
    </lineage>
</organism>
<evidence type="ECO:0000313" key="2">
    <source>
        <dbReference type="EMBL" id="SKC11874.1"/>
    </source>
</evidence>
<keyword evidence="3" id="KW-1185">Reference proteome</keyword>
<reference evidence="1 3" key="1">
    <citation type="submission" date="2017-02" db="EMBL/GenBank/DDBJ databases">
        <authorList>
            <person name="Peterson S.W."/>
        </authorList>
    </citation>
    <scope>NUCLEOTIDE SEQUENCE [LARGE SCALE GENOMIC DNA]</scope>
    <source>
        <strain evidence="1 3">DSM 22323</strain>
    </source>
</reference>
<accession>A0A1T5FTB8</accession>
<name>A0A1T5FTB8_9FLAO</name>
<dbReference type="EMBL" id="FUYZ01000020">
    <property type="protein sequence ID" value="SKC11874.1"/>
    <property type="molecule type" value="Genomic_DNA"/>
</dbReference>
<evidence type="ECO:0000313" key="1">
    <source>
        <dbReference type="EMBL" id="SKB99418.1"/>
    </source>
</evidence>
<gene>
    <name evidence="1" type="ORF">SAMN05660477_02255</name>
    <name evidence="2" type="ORF">SAMN05660477_03134</name>
</gene>
<evidence type="ECO:0000313" key="3">
    <source>
        <dbReference type="Proteomes" id="UP000191112"/>
    </source>
</evidence>
<dbReference type="Proteomes" id="UP000191112">
    <property type="component" value="Unassembled WGS sequence"/>
</dbReference>
<dbReference type="AlphaFoldDB" id="A0A1T5FTB8"/>
<protein>
    <submittedName>
        <fullName evidence="1">Uncharacterized protein</fullName>
    </submittedName>
</protein>
<dbReference type="EMBL" id="FUYZ01000008">
    <property type="protein sequence ID" value="SKB99418.1"/>
    <property type="molecule type" value="Genomic_DNA"/>
</dbReference>
<sequence>MDKPAEKETAKKPLLNSKFSSSRKSIMGKFLLTLLQRSMIFPEVQSIIGEKN</sequence>
<proteinExistence type="predicted"/>